<reference evidence="1 2" key="1">
    <citation type="journal article" date="2023" name="Microbiol. Resour. Announc.">
        <title>Complete Genome Sequence of Imperialibacter roseus strain P4T.</title>
        <authorList>
            <person name="Tizabi D.R."/>
            <person name="Bachvaroff T."/>
            <person name="Hill R.T."/>
        </authorList>
    </citation>
    <scope>NUCLEOTIDE SEQUENCE [LARGE SCALE GENOMIC DNA]</scope>
    <source>
        <strain evidence="1 2">P4T</strain>
    </source>
</reference>
<dbReference type="Proteomes" id="UP001302349">
    <property type="component" value="Chromosome"/>
</dbReference>
<gene>
    <name evidence="1" type="ORF">RT717_02565</name>
</gene>
<evidence type="ECO:0000313" key="2">
    <source>
        <dbReference type="Proteomes" id="UP001302349"/>
    </source>
</evidence>
<accession>A0ABZ0IR73</accession>
<dbReference type="RefSeq" id="WP_317490182.1">
    <property type="nucleotide sequence ID" value="NZ_CP136051.1"/>
</dbReference>
<protein>
    <recommendedName>
        <fullName evidence="3">Anti-sigma factor</fullName>
    </recommendedName>
</protein>
<keyword evidence="2" id="KW-1185">Reference proteome</keyword>
<evidence type="ECO:0000313" key="1">
    <source>
        <dbReference type="EMBL" id="WOK07504.1"/>
    </source>
</evidence>
<proteinExistence type="predicted"/>
<evidence type="ECO:0008006" key="3">
    <source>
        <dbReference type="Google" id="ProtNLM"/>
    </source>
</evidence>
<dbReference type="EMBL" id="CP136051">
    <property type="protein sequence ID" value="WOK07504.1"/>
    <property type="molecule type" value="Genomic_DNA"/>
</dbReference>
<organism evidence="1 2">
    <name type="scientific">Imperialibacter roseus</name>
    <dbReference type="NCBI Taxonomy" id="1324217"/>
    <lineage>
        <taxon>Bacteria</taxon>
        <taxon>Pseudomonadati</taxon>
        <taxon>Bacteroidota</taxon>
        <taxon>Cytophagia</taxon>
        <taxon>Cytophagales</taxon>
        <taxon>Flammeovirgaceae</taxon>
        <taxon>Imperialibacter</taxon>
    </lineage>
</organism>
<sequence length="183" mass="21867">MSSRLEEFIRNHKEEFDDKETSDKVWANISKGLEKDKKAPVPMWNWTWRVAAVFFFLTSSWFAVEKVMQYKETGGNEVAVSEEYKEFVEADHYYTTLISQKKQEIEDFRLANSDLEEEFLQDVEKLDSMYMDLKKELKSFQYNEKLMDAVIRNLQLRVEILNQQISLLQRIRQKKAQEETVSI</sequence>
<name>A0ABZ0IR73_9BACT</name>